<feature type="domain" description="EamA" evidence="7">
    <location>
        <begin position="18"/>
        <end position="157"/>
    </location>
</feature>
<feature type="transmembrane region" description="Helical" evidence="6">
    <location>
        <begin position="140"/>
        <end position="160"/>
    </location>
</feature>
<sequence length="351" mass="39669">MVKKVYLLRVFLKKFKPHILIILTEFGYTFLYFFTDASFKHGMNPHIHVTYRQIVATIALFPFAYFLERKSRPRITMTLFLEIFVLSLFGSSLSQNMYYSSMRYTSPTFLSSMVNTIACLTFIIAVMFKLEVVDLRNPRGIAKVLGTLVSLGGAMVMTFYKGPIIRNLWHPLIHMQHTATHHVHENWLKGSVLTVSSCISWALSYIMQAFTLKRYPAQLSLTTWMNLIGAAQTGVFALLTQHKPGVWKVGINIDLWCIIYAGIVGSALVVYIQLWCTEKKGPVFATMYSPLGAVLVALLAYFVLGQRLYVGSIVGGVIVVVGLYLLLWGKEDEHMLQDDSIASKNVSQDEP</sequence>
<feature type="transmembrane region" description="Helical" evidence="6">
    <location>
        <begin position="51"/>
        <end position="67"/>
    </location>
</feature>
<feature type="domain" description="EamA" evidence="7">
    <location>
        <begin position="189"/>
        <end position="327"/>
    </location>
</feature>
<keyword evidence="5 6" id="KW-0472">Membrane</keyword>
<evidence type="ECO:0000256" key="5">
    <source>
        <dbReference type="ARBA" id="ARBA00023136"/>
    </source>
</evidence>
<dbReference type="KEGG" id="cmos:111459947"/>
<dbReference type="PANTHER" id="PTHR31218">
    <property type="entry name" value="WAT1-RELATED PROTEIN"/>
    <property type="match status" value="1"/>
</dbReference>
<feature type="transmembrane region" description="Helical" evidence="6">
    <location>
        <begin position="283"/>
        <end position="302"/>
    </location>
</feature>
<evidence type="ECO:0000259" key="7">
    <source>
        <dbReference type="Pfam" id="PF00892"/>
    </source>
</evidence>
<organism evidence="8 9">
    <name type="scientific">Cucurbita moschata</name>
    <name type="common">Winter crookneck squash</name>
    <name type="synonym">Cucurbita pepo var. moschata</name>
    <dbReference type="NCBI Taxonomy" id="3662"/>
    <lineage>
        <taxon>Eukaryota</taxon>
        <taxon>Viridiplantae</taxon>
        <taxon>Streptophyta</taxon>
        <taxon>Embryophyta</taxon>
        <taxon>Tracheophyta</taxon>
        <taxon>Spermatophyta</taxon>
        <taxon>Magnoliopsida</taxon>
        <taxon>eudicotyledons</taxon>
        <taxon>Gunneridae</taxon>
        <taxon>Pentapetalae</taxon>
        <taxon>rosids</taxon>
        <taxon>fabids</taxon>
        <taxon>Cucurbitales</taxon>
        <taxon>Cucurbitaceae</taxon>
        <taxon>Cucurbiteae</taxon>
        <taxon>Cucurbita</taxon>
    </lineage>
</organism>
<dbReference type="Pfam" id="PF00892">
    <property type="entry name" value="EamA"/>
    <property type="match status" value="2"/>
</dbReference>
<keyword evidence="3 6" id="KW-0812">Transmembrane</keyword>
<feature type="transmembrane region" description="Helical" evidence="6">
    <location>
        <begin position="109"/>
        <end position="128"/>
    </location>
</feature>
<protein>
    <recommendedName>
        <fullName evidence="6">WAT1-related protein</fullName>
    </recommendedName>
</protein>
<evidence type="ECO:0000313" key="9">
    <source>
        <dbReference type="RefSeq" id="XP_022958775.1"/>
    </source>
</evidence>
<reference evidence="9" key="1">
    <citation type="submission" date="2025-08" db="UniProtKB">
        <authorList>
            <consortium name="RefSeq"/>
        </authorList>
    </citation>
    <scope>IDENTIFICATION</scope>
    <source>
        <tissue evidence="9">Young leaves</tissue>
    </source>
</reference>
<feature type="transmembrane region" description="Helical" evidence="6">
    <location>
        <begin position="187"/>
        <end position="207"/>
    </location>
</feature>
<dbReference type="GO" id="GO:0022857">
    <property type="term" value="F:transmembrane transporter activity"/>
    <property type="evidence" value="ECO:0007669"/>
    <property type="project" value="InterPro"/>
</dbReference>
<evidence type="ECO:0000313" key="8">
    <source>
        <dbReference type="Proteomes" id="UP000504609"/>
    </source>
</evidence>
<gene>
    <name evidence="9" type="primary">LOC111459947</name>
</gene>
<dbReference type="InterPro" id="IPR000620">
    <property type="entry name" value="EamA_dom"/>
</dbReference>
<feature type="transmembrane region" description="Helical" evidence="6">
    <location>
        <begin position="219"/>
        <end position="239"/>
    </location>
</feature>
<dbReference type="Proteomes" id="UP000504609">
    <property type="component" value="Unplaced"/>
</dbReference>
<feature type="transmembrane region" description="Helical" evidence="6">
    <location>
        <begin position="251"/>
        <end position="271"/>
    </location>
</feature>
<feature type="transmembrane region" description="Helical" evidence="6">
    <location>
        <begin position="20"/>
        <end position="39"/>
    </location>
</feature>
<proteinExistence type="inferred from homology"/>
<evidence type="ECO:0000256" key="1">
    <source>
        <dbReference type="ARBA" id="ARBA00004141"/>
    </source>
</evidence>
<dbReference type="InterPro" id="IPR037185">
    <property type="entry name" value="EmrE-like"/>
</dbReference>
<keyword evidence="8" id="KW-1185">Reference proteome</keyword>
<dbReference type="RefSeq" id="XP_022958775.1">
    <property type="nucleotide sequence ID" value="XM_023103007.1"/>
</dbReference>
<evidence type="ECO:0000256" key="2">
    <source>
        <dbReference type="ARBA" id="ARBA00007635"/>
    </source>
</evidence>
<feature type="transmembrane region" description="Helical" evidence="6">
    <location>
        <begin position="79"/>
        <end position="97"/>
    </location>
</feature>
<dbReference type="GO" id="GO:0016020">
    <property type="term" value="C:membrane"/>
    <property type="evidence" value="ECO:0007669"/>
    <property type="project" value="UniProtKB-SubCell"/>
</dbReference>
<dbReference type="InterPro" id="IPR030184">
    <property type="entry name" value="WAT1-related"/>
</dbReference>
<evidence type="ECO:0000256" key="3">
    <source>
        <dbReference type="ARBA" id="ARBA00022692"/>
    </source>
</evidence>
<dbReference type="AlphaFoldDB" id="A0A6J1H4F2"/>
<dbReference type="GeneID" id="111459947"/>
<accession>A0A6J1H4F2</accession>
<keyword evidence="4 6" id="KW-1133">Transmembrane helix</keyword>
<evidence type="ECO:0000256" key="6">
    <source>
        <dbReference type="RuleBase" id="RU363077"/>
    </source>
</evidence>
<evidence type="ECO:0000256" key="4">
    <source>
        <dbReference type="ARBA" id="ARBA00022989"/>
    </source>
</evidence>
<name>A0A6J1H4F2_CUCMO</name>
<dbReference type="SUPFAM" id="SSF103481">
    <property type="entry name" value="Multidrug resistance efflux transporter EmrE"/>
    <property type="match status" value="2"/>
</dbReference>
<comment type="similarity">
    <text evidence="2 6">Belongs to the drug/metabolite transporter (DMT) superfamily. Plant drug/metabolite exporter (P-DME) (TC 2.A.7.4) family.</text>
</comment>
<feature type="transmembrane region" description="Helical" evidence="6">
    <location>
        <begin position="308"/>
        <end position="327"/>
    </location>
</feature>
<comment type="subcellular location">
    <subcellularLocation>
        <location evidence="1 6">Membrane</location>
        <topology evidence="1 6">Multi-pass membrane protein</topology>
    </subcellularLocation>
</comment>